<comment type="caution">
    <text evidence="2">The sequence shown here is derived from an EMBL/GenBank/DDBJ whole genome shotgun (WGS) entry which is preliminary data.</text>
</comment>
<dbReference type="Proteomes" id="UP000580910">
    <property type="component" value="Unassembled WGS sequence"/>
</dbReference>
<name>A0A7W3PBF2_9ACTN</name>
<evidence type="ECO:0000313" key="3">
    <source>
        <dbReference type="Proteomes" id="UP000580910"/>
    </source>
</evidence>
<gene>
    <name evidence="2" type="ORF">FB382_003670</name>
</gene>
<dbReference type="RefSeq" id="WP_182541125.1">
    <property type="nucleotide sequence ID" value="NZ_JACGXA010000001.1"/>
</dbReference>
<dbReference type="AlphaFoldDB" id="A0A7W3PBF2"/>
<keyword evidence="3" id="KW-1185">Reference proteome</keyword>
<feature type="region of interest" description="Disordered" evidence="1">
    <location>
        <begin position="372"/>
        <end position="421"/>
    </location>
</feature>
<organism evidence="2 3">
    <name type="scientific">Nocardioides ginsengisegetis</name>
    <dbReference type="NCBI Taxonomy" id="661491"/>
    <lineage>
        <taxon>Bacteria</taxon>
        <taxon>Bacillati</taxon>
        <taxon>Actinomycetota</taxon>
        <taxon>Actinomycetes</taxon>
        <taxon>Propionibacteriales</taxon>
        <taxon>Nocardioidaceae</taxon>
        <taxon>Nocardioides</taxon>
    </lineage>
</organism>
<evidence type="ECO:0000256" key="1">
    <source>
        <dbReference type="SAM" id="MobiDB-lite"/>
    </source>
</evidence>
<sequence>MDNEIELISDGDGLAVIGESSAVERFLETLGLPSKDLGLPRLSRLLNLGSAGLQGASAHAAASAQVADSARWVRLTEESARKIKELGGLTPTKTPGVSHAMIGKPGASKSWIQLDKGPGQLPANPKLLAGAPALMAQLAMQQAMDEITDYLAVIDAKLDEVLRAQRDSVLAQMIGVGLQIEEAMAIREHVGRVNEVTWSKVQASTGTIADTQAYALLQLDALAEKLERRSTIADLMKTANDAEAKTREWLAVLARCFQLQEGIGILELDRVLETAPEDLEGHRLGLRAARQDRLDTISRSTEQLVGRIQAAAARANSRVLFNPIQSPAVVQASTSVTTSVGDFNERLGISAARDSVETRRWAAAAAEVRDRARTKGADAVGAGKRLGSQARERAANTSGKVANRVSELTRRRQGSDDEASG</sequence>
<proteinExistence type="predicted"/>
<accession>A0A7W3PBF2</accession>
<reference evidence="2 3" key="1">
    <citation type="submission" date="2020-07" db="EMBL/GenBank/DDBJ databases">
        <title>Sequencing the genomes of 1000 actinobacteria strains.</title>
        <authorList>
            <person name="Klenk H.-P."/>
        </authorList>
    </citation>
    <scope>NUCLEOTIDE SEQUENCE [LARGE SCALE GENOMIC DNA]</scope>
    <source>
        <strain evidence="2 3">DSM 21349</strain>
    </source>
</reference>
<dbReference type="EMBL" id="JACGXA010000001">
    <property type="protein sequence ID" value="MBA8805379.1"/>
    <property type="molecule type" value="Genomic_DNA"/>
</dbReference>
<evidence type="ECO:0000313" key="2">
    <source>
        <dbReference type="EMBL" id="MBA8805379.1"/>
    </source>
</evidence>
<evidence type="ECO:0008006" key="4">
    <source>
        <dbReference type="Google" id="ProtNLM"/>
    </source>
</evidence>
<protein>
    <recommendedName>
        <fullName evidence="4">Toxic anion resistance protein (TelA)</fullName>
    </recommendedName>
</protein>